<proteinExistence type="predicted"/>
<feature type="compositionally biased region" description="Basic and acidic residues" evidence="1">
    <location>
        <begin position="125"/>
        <end position="136"/>
    </location>
</feature>
<feature type="region of interest" description="Disordered" evidence="1">
    <location>
        <begin position="1"/>
        <end position="142"/>
    </location>
</feature>
<feature type="compositionally biased region" description="Polar residues" evidence="1">
    <location>
        <begin position="453"/>
        <end position="463"/>
    </location>
</feature>
<feature type="region of interest" description="Disordered" evidence="1">
    <location>
        <begin position="311"/>
        <end position="357"/>
    </location>
</feature>
<organism evidence="3 4">
    <name type="scientific">Tilletiopsis washingtonensis</name>
    <dbReference type="NCBI Taxonomy" id="58919"/>
    <lineage>
        <taxon>Eukaryota</taxon>
        <taxon>Fungi</taxon>
        <taxon>Dikarya</taxon>
        <taxon>Basidiomycota</taxon>
        <taxon>Ustilaginomycotina</taxon>
        <taxon>Exobasidiomycetes</taxon>
        <taxon>Entylomatales</taxon>
        <taxon>Entylomatales incertae sedis</taxon>
        <taxon>Tilletiopsis</taxon>
    </lineage>
</organism>
<dbReference type="RefSeq" id="XP_025594770.1">
    <property type="nucleotide sequence ID" value="XM_025744805.1"/>
</dbReference>
<feature type="compositionally biased region" description="Low complexity" evidence="1">
    <location>
        <begin position="85"/>
        <end position="98"/>
    </location>
</feature>
<dbReference type="EMBL" id="KZ819312">
    <property type="protein sequence ID" value="PWN94491.1"/>
    <property type="molecule type" value="Genomic_DNA"/>
</dbReference>
<reference evidence="3 4" key="1">
    <citation type="journal article" date="2018" name="Mol. Biol. Evol.">
        <title>Broad Genomic Sampling Reveals a Smut Pathogenic Ancestry of the Fungal Clade Ustilaginomycotina.</title>
        <authorList>
            <person name="Kijpornyongpan T."/>
            <person name="Mondo S.J."/>
            <person name="Barry K."/>
            <person name="Sandor L."/>
            <person name="Lee J."/>
            <person name="Lipzen A."/>
            <person name="Pangilinan J."/>
            <person name="LaButti K."/>
            <person name="Hainaut M."/>
            <person name="Henrissat B."/>
            <person name="Grigoriev I.V."/>
            <person name="Spatafora J.W."/>
            <person name="Aime M.C."/>
        </authorList>
    </citation>
    <scope>NUCLEOTIDE SEQUENCE [LARGE SCALE GENOMIC DNA]</scope>
    <source>
        <strain evidence="3 4">MCA 4186</strain>
    </source>
</reference>
<protein>
    <submittedName>
        <fullName evidence="3">Uncharacterized protein</fullName>
    </submittedName>
</protein>
<sequence>MPAAPSPSPPPPSVAGFSPGGAVPHGYSYLTRSHSLLTPSRRAAPRFTPDDGERASPRHSHAARSSSGSAGDEAAALPRSESLHASAARPALRLADPAPASPQPALARSNSQPLHSPANARAQWSRRERGDGEDKAPAATSQQQLLAAVEALPDNPKLWLPSQVALYLAHALALLPAPIIADLSAFVRGASISGRAFLRLQESDLAERGMNQRWRRLIIAAARRLRRDCLRSRIWADGDCEWPRTEDAAEKPEQGEQPGAGTQRALKQQTLKRMRDCAAVREMIQSFESPTLGELDEEGFVALPGRLRSSSSISSLRSDASSPRRSASSELAGTDGLVRQRQESFDSPRDASDAQAPPAKPWLAQLTHEELQAAGEDEIGDERDERIAGLAAVELDLVHERDQSSSTQGDEHDDAAELLTHIRDLSSSTQGSSRSSTGSFDEPQTPPPIDTDLPQTQVASTEPSPAFQEEHADVERSAAFRPRLAAGAKTNLYRASTYDAEELEALGISLSEEDESLGRFDTARRIHSPEPEAADDSVLDDALPVLNARTADGTLGRSSMRQRKPKAGGLLDLFSTVAPVAVEDEARLVEPQAASVDVAPTDAALVADAAPAAASDSTSATDAAFVYEIESAADAAPGIDAASTIDAISATDATTVTEAADSPSVPDAEPAGVATTAHDASAAGASAPVNASASSEAPAMTDAPATGDAPAKDAPATLLVPITTLAPGPDGKGSVRQRSMVMVDRRRFESLARRALLVDDMAHQLSVLERLSSVDAQAPSAELRDSRRERTRSALDDVFAQPKDESAADADAQVEALLEEDARSGKGWLRSLLDVGAIPSYAIGLGAGVGFVVITEVLGRAARRR</sequence>
<dbReference type="Proteomes" id="UP000245946">
    <property type="component" value="Unassembled WGS sequence"/>
</dbReference>
<keyword evidence="2" id="KW-0472">Membrane</keyword>
<feature type="compositionally biased region" description="Pro residues" evidence="1">
    <location>
        <begin position="1"/>
        <end position="13"/>
    </location>
</feature>
<name>A0A316YZ60_9BASI</name>
<feature type="region of interest" description="Disordered" evidence="1">
    <location>
        <begin position="399"/>
        <end position="478"/>
    </location>
</feature>
<accession>A0A316YZ60</accession>
<dbReference type="PANTHER" id="PTHR48148:SF2">
    <property type="entry name" value="PA14 DOMAIN-CONTAINING PROTEIN"/>
    <property type="match status" value="1"/>
</dbReference>
<dbReference type="GeneID" id="37272349"/>
<feature type="region of interest" description="Disordered" evidence="1">
    <location>
        <begin position="244"/>
        <end position="268"/>
    </location>
</feature>
<feature type="compositionally biased region" description="Basic and acidic residues" evidence="1">
    <location>
        <begin position="338"/>
        <end position="352"/>
    </location>
</feature>
<feature type="compositionally biased region" description="Low complexity" evidence="1">
    <location>
        <begin position="311"/>
        <end position="332"/>
    </location>
</feature>
<feature type="compositionally biased region" description="Basic and acidic residues" evidence="1">
    <location>
        <begin position="468"/>
        <end position="478"/>
    </location>
</feature>
<feature type="compositionally biased region" description="Low complexity" evidence="1">
    <location>
        <begin position="63"/>
        <end position="76"/>
    </location>
</feature>
<keyword evidence="4" id="KW-1185">Reference proteome</keyword>
<evidence type="ECO:0000256" key="1">
    <source>
        <dbReference type="SAM" id="MobiDB-lite"/>
    </source>
</evidence>
<evidence type="ECO:0000313" key="3">
    <source>
        <dbReference type="EMBL" id="PWN94491.1"/>
    </source>
</evidence>
<dbReference type="PANTHER" id="PTHR48148">
    <property type="entry name" value="KERATINOCYTE PROLINE-RICH PROTEIN"/>
    <property type="match status" value="1"/>
</dbReference>
<feature type="compositionally biased region" description="Basic and acidic residues" evidence="1">
    <location>
        <begin position="244"/>
        <end position="254"/>
    </location>
</feature>
<feature type="compositionally biased region" description="Low complexity" evidence="1">
    <location>
        <begin position="426"/>
        <end position="439"/>
    </location>
</feature>
<feature type="region of interest" description="Disordered" evidence="1">
    <location>
        <begin position="656"/>
        <end position="713"/>
    </location>
</feature>
<dbReference type="AlphaFoldDB" id="A0A316YZ60"/>
<keyword evidence="2" id="KW-1133">Transmembrane helix</keyword>
<gene>
    <name evidence="3" type="ORF">FA09DRAFT_347433</name>
</gene>
<keyword evidence="2" id="KW-0812">Transmembrane</keyword>
<evidence type="ECO:0000313" key="4">
    <source>
        <dbReference type="Proteomes" id="UP000245946"/>
    </source>
</evidence>
<evidence type="ECO:0000256" key="2">
    <source>
        <dbReference type="SAM" id="Phobius"/>
    </source>
</evidence>
<feature type="transmembrane region" description="Helical" evidence="2">
    <location>
        <begin position="838"/>
        <end position="859"/>
    </location>
</feature>
<feature type="compositionally biased region" description="Low complexity" evidence="1">
    <location>
        <begin position="671"/>
        <end position="699"/>
    </location>
</feature>
<dbReference type="OrthoDB" id="3361527at2759"/>